<gene>
    <name evidence="1" type="ORF">J8A68_002183</name>
</gene>
<organism evidence="1 2">
    <name type="scientific">[Candida] subhashii</name>
    <dbReference type="NCBI Taxonomy" id="561895"/>
    <lineage>
        <taxon>Eukaryota</taxon>
        <taxon>Fungi</taxon>
        <taxon>Dikarya</taxon>
        <taxon>Ascomycota</taxon>
        <taxon>Saccharomycotina</taxon>
        <taxon>Pichiomycetes</taxon>
        <taxon>Debaryomycetaceae</taxon>
        <taxon>Spathaspora</taxon>
    </lineage>
</organism>
<accession>A0A8J5QPX4</accession>
<proteinExistence type="predicted"/>
<name>A0A8J5QPX4_9ASCO</name>
<dbReference type="GeneID" id="73468984"/>
<dbReference type="RefSeq" id="XP_049264500.1">
    <property type="nucleotide sequence ID" value="XM_049405906.1"/>
</dbReference>
<protein>
    <submittedName>
        <fullName evidence="1">Uncharacterized protein</fullName>
    </submittedName>
</protein>
<sequence>MISAKYTIRNDRELPNFKSKLRAYYKRFYKLRKFQYGRVSLYGTTFNPPGHEYIGDEYHTLLRRKFSNENYNLRREVFLGMKEGLREDELEERLMNTLAFVFNATVDAGKDKSGGDDVVVFEKGLVSETNETMECKIINSMIKIDLTLPNEIKYDYKYQWVEQLQQQLKIMEEKKESLTKKQIKKFQIPIEFIGYNCKL</sequence>
<evidence type="ECO:0000313" key="1">
    <source>
        <dbReference type="EMBL" id="KAG7664268.1"/>
    </source>
</evidence>
<keyword evidence="2" id="KW-1185">Reference proteome</keyword>
<evidence type="ECO:0000313" key="2">
    <source>
        <dbReference type="Proteomes" id="UP000694255"/>
    </source>
</evidence>
<dbReference type="AlphaFoldDB" id="A0A8J5QPX4"/>
<comment type="caution">
    <text evidence="1">The sequence shown here is derived from an EMBL/GenBank/DDBJ whole genome shotgun (WGS) entry which is preliminary data.</text>
</comment>
<dbReference type="OrthoDB" id="3991133at2759"/>
<reference evidence="1 2" key="1">
    <citation type="journal article" date="2021" name="DNA Res.">
        <title>Genome analysis of Candida subhashii reveals its hybrid nature and dual mitochondrial genome conformations.</title>
        <authorList>
            <person name="Mixao V."/>
            <person name="Hegedusova E."/>
            <person name="Saus E."/>
            <person name="Pryszcz L.P."/>
            <person name="Cillingova A."/>
            <person name="Nosek J."/>
            <person name="Gabaldon T."/>
        </authorList>
    </citation>
    <scope>NUCLEOTIDE SEQUENCE [LARGE SCALE GENOMIC DNA]</scope>
    <source>
        <strain evidence="1 2">CBS 10753</strain>
    </source>
</reference>
<dbReference type="EMBL" id="JAGSYN010000100">
    <property type="protein sequence ID" value="KAG7664268.1"/>
    <property type="molecule type" value="Genomic_DNA"/>
</dbReference>
<dbReference type="Proteomes" id="UP000694255">
    <property type="component" value="Unassembled WGS sequence"/>
</dbReference>